<organism evidence="1 2">
    <name type="scientific">Citrus sinensis</name>
    <name type="common">Sweet orange</name>
    <name type="synonym">Citrus aurantium var. sinensis</name>
    <dbReference type="NCBI Taxonomy" id="2711"/>
    <lineage>
        <taxon>Eukaryota</taxon>
        <taxon>Viridiplantae</taxon>
        <taxon>Streptophyta</taxon>
        <taxon>Embryophyta</taxon>
        <taxon>Tracheophyta</taxon>
        <taxon>Spermatophyta</taxon>
        <taxon>Magnoliopsida</taxon>
        <taxon>eudicotyledons</taxon>
        <taxon>Gunneridae</taxon>
        <taxon>Pentapetalae</taxon>
        <taxon>rosids</taxon>
        <taxon>malvids</taxon>
        <taxon>Sapindales</taxon>
        <taxon>Rutaceae</taxon>
        <taxon>Aurantioideae</taxon>
        <taxon>Citrus</taxon>
    </lineage>
</organism>
<sequence>MGRRRSKKAKWKAHYNSKHKILLVGEGNFSFSACLATAFGSATNMVATSLYSKRNLRKIHGSSEANLDLLKSKGCLVLHGVNVHDMNRHPTLSQMKFDIIIFNFPHAGFFHPFKENNNKVIKRHKHLVKAFFKSAREMLDEDGEVHVTHRNDHPYKQWNLEELARESGLILKETVEFSKKDFPGYENKRGSGSKSDQTFPLKDCYTFKFSIEKNYNQLMWTLGSEVDSIVAALKNLSSINNEC</sequence>
<evidence type="ECO:0000313" key="2">
    <source>
        <dbReference type="Proteomes" id="UP000829398"/>
    </source>
</evidence>
<keyword evidence="2" id="KW-1185">Reference proteome</keyword>
<proteinExistence type="predicted"/>
<gene>
    <name evidence="1" type="ORF">KPL71_004678</name>
</gene>
<evidence type="ECO:0000313" key="1">
    <source>
        <dbReference type="EMBL" id="KAH9793844.1"/>
    </source>
</evidence>
<accession>A0ACB8N6V3</accession>
<dbReference type="Proteomes" id="UP000829398">
    <property type="component" value="Chromosome 2"/>
</dbReference>
<reference evidence="2" key="1">
    <citation type="journal article" date="2023" name="Hortic. Res.">
        <title>A chromosome-level phased genome enabling allele-level studies in sweet orange: a case study on citrus Huanglongbing tolerance.</title>
        <authorList>
            <person name="Wu B."/>
            <person name="Yu Q."/>
            <person name="Deng Z."/>
            <person name="Duan Y."/>
            <person name="Luo F."/>
            <person name="Gmitter F. Jr."/>
        </authorList>
    </citation>
    <scope>NUCLEOTIDE SEQUENCE [LARGE SCALE GENOMIC DNA]</scope>
    <source>
        <strain evidence="2">cv. Valencia</strain>
    </source>
</reference>
<comment type="caution">
    <text evidence="1">The sequence shown here is derived from an EMBL/GenBank/DDBJ whole genome shotgun (WGS) entry which is preliminary data.</text>
</comment>
<dbReference type="EMBL" id="CM039171">
    <property type="protein sequence ID" value="KAH9793844.1"/>
    <property type="molecule type" value="Genomic_DNA"/>
</dbReference>
<protein>
    <submittedName>
        <fullName evidence="1">Heavy metal-associated isoprenylated plant protein 41</fullName>
    </submittedName>
</protein>
<name>A0ACB8N6V3_CITSI</name>